<proteinExistence type="predicted"/>
<evidence type="ECO:0000313" key="1">
    <source>
        <dbReference type="EMBL" id="AIZ48574.1"/>
    </source>
</evidence>
<organism evidence="1 2">
    <name type="scientific">Agrotis segetum nucleopolyhedrovirus B</name>
    <dbReference type="NCBI Taxonomy" id="1580580"/>
    <lineage>
        <taxon>Viruses</taxon>
        <taxon>Viruses incertae sedis</taxon>
        <taxon>Naldaviricetes</taxon>
        <taxon>Lefavirales</taxon>
        <taxon>Baculoviridae</taxon>
        <taxon>Alphabaculovirus</taxon>
        <taxon>Alphabaculovirus alteragsegetum</taxon>
    </lineage>
</organism>
<sequence length="158" mass="18736">MQIICVELPVGWYKTTITTEYSNGVGVENMLAVRKSELDGELHYELCRQWSEREPELWLDLVDCYLNWDKRHKLEDISLSDAARSLKLIDACIRREFGEEVFSQRFIKPWGGQVVRDIEACEDYYNTEELEDPCTYQRYVELPADYDVNRVDYFCKIV</sequence>
<dbReference type="GeneID" id="22619606"/>
<keyword evidence="2" id="KW-1185">Reference proteome</keyword>
<dbReference type="EMBL" id="KM102981">
    <property type="protein sequence ID" value="AIZ48574.1"/>
    <property type="molecule type" value="Genomic_DNA"/>
</dbReference>
<protein>
    <submittedName>
        <fullName evidence="1">Asb016</fullName>
    </submittedName>
</protein>
<reference evidence="1 2" key="1">
    <citation type="journal article" date="2015" name="Virus Genes">
        <title>The genome sequence of Agrotis segetum nucleopolyhedrovirus B (AgseNPV-B) reveals a new baculovirus species within the Agrotis baculovirus complex.</title>
        <authorList>
            <person name="Wennmann J.T."/>
            <person name="Gueli Alletti G."/>
            <person name="Jehle J.A."/>
        </authorList>
    </citation>
    <scope>NUCLEOTIDE SEQUENCE [LARGE SCALE GENOMIC DNA]</scope>
    <source>
        <strain evidence="1">English</strain>
    </source>
</reference>
<accession>A0A0A7KR09</accession>
<dbReference type="KEGG" id="vg:22619606"/>
<evidence type="ECO:0000313" key="2">
    <source>
        <dbReference type="Proteomes" id="UP000202327"/>
    </source>
</evidence>
<name>A0A0A7KR09_9ABAC</name>
<dbReference type="Proteomes" id="UP000202327">
    <property type="component" value="Segment"/>
</dbReference>
<dbReference type="RefSeq" id="YP_009112577.1">
    <property type="nucleotide sequence ID" value="NC_025960.1"/>
</dbReference>